<dbReference type="Gene3D" id="3.30.300.30">
    <property type="match status" value="1"/>
</dbReference>
<keyword evidence="5" id="KW-1185">Reference proteome</keyword>
<reference evidence="4 5" key="1">
    <citation type="journal article" date="2012" name="Int. J. Syst. Evol. Microbiol.">
        <title>Vibrio caribbeanicus sp. nov., isolated from the marine sponge Scleritoderma cyanea.</title>
        <authorList>
            <person name="Hoffmann M."/>
            <person name="Monday S.R."/>
            <person name="Allard M.W."/>
            <person name="Strain E.A."/>
            <person name="Whittaker P."/>
            <person name="Naum M."/>
            <person name="McCarthy P.J."/>
            <person name="Lopez J.V."/>
            <person name="Fischer M."/>
            <person name="Brown E.W."/>
        </authorList>
    </citation>
    <scope>NUCLEOTIDE SEQUENCE [LARGE SCALE GENOMIC DNA]</scope>
    <source>
        <strain evidence="4 5">ATCC BAA-2122</strain>
    </source>
</reference>
<dbReference type="PROSITE" id="PS50075">
    <property type="entry name" value="CARRIER"/>
    <property type="match status" value="1"/>
</dbReference>
<dbReference type="InterPro" id="IPR045851">
    <property type="entry name" value="AMP-bd_C_sf"/>
</dbReference>
<dbReference type="OrthoDB" id="5817163at2"/>
<dbReference type="PANTHER" id="PTHR45527">
    <property type="entry name" value="NONRIBOSOMAL PEPTIDE SYNTHETASE"/>
    <property type="match status" value="1"/>
</dbReference>
<dbReference type="PROSITE" id="PS00455">
    <property type="entry name" value="AMP_BINDING"/>
    <property type="match status" value="1"/>
</dbReference>
<dbReference type="Gene3D" id="1.10.1200.10">
    <property type="entry name" value="ACP-like"/>
    <property type="match status" value="1"/>
</dbReference>
<dbReference type="AlphaFoldDB" id="E3BG38"/>
<dbReference type="SMART" id="SM00823">
    <property type="entry name" value="PKS_PP"/>
    <property type="match status" value="1"/>
</dbReference>
<evidence type="ECO:0000259" key="3">
    <source>
        <dbReference type="PROSITE" id="PS50075"/>
    </source>
</evidence>
<dbReference type="CDD" id="cd05930">
    <property type="entry name" value="A_NRPS"/>
    <property type="match status" value="1"/>
</dbReference>
<dbReference type="InterPro" id="IPR042099">
    <property type="entry name" value="ANL_N_sf"/>
</dbReference>
<dbReference type="Gene3D" id="3.40.50.12780">
    <property type="entry name" value="N-terminal domain of ligase-like"/>
    <property type="match status" value="1"/>
</dbReference>
<keyword evidence="2" id="KW-0597">Phosphoprotein</keyword>
<dbReference type="PANTHER" id="PTHR45527:SF1">
    <property type="entry name" value="FATTY ACID SYNTHASE"/>
    <property type="match status" value="1"/>
</dbReference>
<accession>E3BG38</accession>
<evidence type="ECO:0000256" key="1">
    <source>
        <dbReference type="ARBA" id="ARBA00022450"/>
    </source>
</evidence>
<dbReference type="InterPro" id="IPR020845">
    <property type="entry name" value="AMP-binding_CS"/>
</dbReference>
<organism evidence="4 5">
    <name type="scientific">Vibrio caribbeanicus ATCC BAA-2122</name>
    <dbReference type="NCBI Taxonomy" id="796620"/>
    <lineage>
        <taxon>Bacteria</taxon>
        <taxon>Pseudomonadati</taxon>
        <taxon>Pseudomonadota</taxon>
        <taxon>Gammaproteobacteria</taxon>
        <taxon>Vibrionales</taxon>
        <taxon>Vibrionaceae</taxon>
        <taxon>Vibrio</taxon>
    </lineage>
</organism>
<dbReference type="Pfam" id="PF00501">
    <property type="entry name" value="AMP-binding"/>
    <property type="match status" value="1"/>
</dbReference>
<dbReference type="EMBL" id="AEIU01000029">
    <property type="protein sequence ID" value="EFP97963.1"/>
    <property type="molecule type" value="Genomic_DNA"/>
</dbReference>
<gene>
    <name evidence="4" type="ORF">VIBC2010_06249</name>
</gene>
<comment type="caution">
    <text evidence="4">The sequence shown here is derived from an EMBL/GenBank/DDBJ whole genome shotgun (WGS) entry which is preliminary data.</text>
</comment>
<dbReference type="Pfam" id="PF00550">
    <property type="entry name" value="PP-binding"/>
    <property type="match status" value="1"/>
</dbReference>
<proteinExistence type="predicted"/>
<dbReference type="SUPFAM" id="SSF47336">
    <property type="entry name" value="ACP-like"/>
    <property type="match status" value="1"/>
</dbReference>
<name>E3BG38_9VIBR</name>
<dbReference type="GO" id="GO:0005737">
    <property type="term" value="C:cytoplasm"/>
    <property type="evidence" value="ECO:0007669"/>
    <property type="project" value="TreeGrafter"/>
</dbReference>
<dbReference type="Proteomes" id="UP000002943">
    <property type="component" value="Unassembled WGS sequence"/>
</dbReference>
<keyword evidence="1" id="KW-0596">Phosphopantetheine</keyword>
<dbReference type="SUPFAM" id="SSF56801">
    <property type="entry name" value="Acetyl-CoA synthetase-like"/>
    <property type="match status" value="1"/>
</dbReference>
<evidence type="ECO:0000313" key="4">
    <source>
        <dbReference type="EMBL" id="EFP97963.1"/>
    </source>
</evidence>
<dbReference type="eggNOG" id="COG1020">
    <property type="taxonomic scope" value="Bacteria"/>
</dbReference>
<dbReference type="InterPro" id="IPR020806">
    <property type="entry name" value="PKS_PP-bd"/>
</dbReference>
<dbReference type="GO" id="GO:0044550">
    <property type="term" value="P:secondary metabolite biosynthetic process"/>
    <property type="evidence" value="ECO:0007669"/>
    <property type="project" value="TreeGrafter"/>
</dbReference>
<feature type="domain" description="Carrier" evidence="3">
    <location>
        <begin position="483"/>
        <end position="557"/>
    </location>
</feature>
<sequence length="561" mass="61446">MSERYLLEALKKHVAHRPNDVAVTDQNESLSYSEFYDRIESLAKSITGLSSYGAAVAVCMPRGINFVIAAYATWMANRVYVPMDANWPLSRKETVQVLSDAELLIESEGVRVLNPKQKGKTDSSHAYIIFTSGTTGEPKGVLVGHRAYENLVQEHHNKIYSPNGLVSGNVAMNASFCFDSSLERLALVALGYSLHVVSDEIRKSPQLLLEYLRDHNICNIDLVPSHLKLLLEVGLSSVSSLKLIIVGGEAIDGDLWKNLASIDATVFNVYGPTENTINTTIKKISGNEATIGKPLGGVECVVVNDAGDICDKEEPGELYVQGCHLAEGYYNNHERTLEAFVMFQGKRSYRTGDLVKRSSNGDLLFLGRLDDQIKISGYRIELEEVRKAIAALEGVSEVAVSVVKNSANNSALLASVVSSQGGQINVSTLKNKLAQFLPEYMVPVLWQEVTKIPLTDNLKLDHKSLVESWGSRASEESKSPSAQNSDAISERVKSVWEQVLGQPNLACDTHFFNIGDSIAAMNLMVALETHLGISLSLPDLFLHPTIDALSAHIKCKQMEVL</sequence>
<evidence type="ECO:0000313" key="5">
    <source>
        <dbReference type="Proteomes" id="UP000002943"/>
    </source>
</evidence>
<dbReference type="GO" id="GO:0043041">
    <property type="term" value="P:amino acid activation for nonribosomal peptide biosynthetic process"/>
    <property type="evidence" value="ECO:0007669"/>
    <property type="project" value="TreeGrafter"/>
</dbReference>
<dbReference type="InterPro" id="IPR036736">
    <property type="entry name" value="ACP-like_sf"/>
</dbReference>
<evidence type="ECO:0000256" key="2">
    <source>
        <dbReference type="ARBA" id="ARBA00022553"/>
    </source>
</evidence>
<dbReference type="InterPro" id="IPR000873">
    <property type="entry name" value="AMP-dep_synth/lig_dom"/>
</dbReference>
<dbReference type="STRING" id="796620.VIBC2010_06249"/>
<dbReference type="RefSeq" id="WP_009599907.1">
    <property type="nucleotide sequence ID" value="NZ_AEIU01000029.1"/>
</dbReference>
<dbReference type="GO" id="GO:0031177">
    <property type="term" value="F:phosphopantetheine binding"/>
    <property type="evidence" value="ECO:0007669"/>
    <property type="project" value="InterPro"/>
</dbReference>
<protein>
    <submittedName>
        <fullName evidence="4">Amino acid adenylation domain-containing protein</fullName>
    </submittedName>
</protein>
<dbReference type="InterPro" id="IPR009081">
    <property type="entry name" value="PP-bd_ACP"/>
</dbReference>